<evidence type="ECO:0000256" key="2">
    <source>
        <dbReference type="SAM" id="MobiDB-lite"/>
    </source>
</evidence>
<reference evidence="4" key="1">
    <citation type="submission" date="2021-04" db="EMBL/GenBank/DDBJ databases">
        <authorList>
            <person name="Pira H."/>
            <person name="Risdian C."/>
            <person name="Wink J."/>
        </authorList>
    </citation>
    <scope>NUCLEOTIDE SEQUENCE</scope>
    <source>
        <strain evidence="4">WH158</strain>
    </source>
</reference>
<keyword evidence="1" id="KW-0133">Cell shape</keyword>
<dbReference type="InterPro" id="IPR050979">
    <property type="entry name" value="LD-transpeptidase"/>
</dbReference>
<dbReference type="GO" id="GO:0005576">
    <property type="term" value="C:extracellular region"/>
    <property type="evidence" value="ECO:0007669"/>
    <property type="project" value="TreeGrafter"/>
</dbReference>
<dbReference type="PANTHER" id="PTHR30582:SF2">
    <property type="entry name" value="L,D-TRANSPEPTIDASE YCIB-RELATED"/>
    <property type="match status" value="1"/>
</dbReference>
<name>A0A9X1F3N5_9SPHN</name>
<dbReference type="GO" id="GO:0018104">
    <property type="term" value="P:peptidoglycan-protein cross-linking"/>
    <property type="evidence" value="ECO:0007669"/>
    <property type="project" value="TreeGrafter"/>
</dbReference>
<organism evidence="4 5">
    <name type="scientific">Erythrobacter crassostreae</name>
    <dbReference type="NCBI Taxonomy" id="2828328"/>
    <lineage>
        <taxon>Bacteria</taxon>
        <taxon>Pseudomonadati</taxon>
        <taxon>Pseudomonadota</taxon>
        <taxon>Alphaproteobacteria</taxon>
        <taxon>Sphingomonadales</taxon>
        <taxon>Erythrobacteraceae</taxon>
        <taxon>Erythrobacter/Porphyrobacter group</taxon>
        <taxon>Erythrobacter</taxon>
    </lineage>
</organism>
<accession>A0A9X1F3N5</accession>
<keyword evidence="1" id="KW-0961">Cell wall biogenesis/degradation</keyword>
<dbReference type="AlphaFoldDB" id="A0A9X1F3N5"/>
<dbReference type="EMBL" id="JAGSPC010000001">
    <property type="protein sequence ID" value="MBV7259144.1"/>
    <property type="molecule type" value="Genomic_DNA"/>
</dbReference>
<sequence>MTAFAGHAAIAGTQATPDDAADAAEQVAQEVENEIRRIDPTTGGQSLVIDPSLPAPYGADIEATEAPELSVSQLRELPPAPVAAPIAAVPAVDVATPTFTAPTIAPPRGPAARMIAEPIVQEAPAFDASDPFVVKSILPIEGTIRYGEWYWDESRAPKTGKLVMTVDLDARVISVFRDGHEIGTAVALLGTQKHPTPVGTFPILTKEKDNISEKYNNAPMPWTLRLTWDGIAIHGSPVLNGYASHGCIGVPDPFAEKLFEIAKRGDRVVITRGSLIGIGDKISG</sequence>
<gene>
    <name evidence="4" type="ORF">KCG46_06105</name>
</gene>
<dbReference type="PROSITE" id="PS52029">
    <property type="entry name" value="LD_TPASE"/>
    <property type="match status" value="1"/>
</dbReference>
<dbReference type="Pfam" id="PF03734">
    <property type="entry name" value="YkuD"/>
    <property type="match status" value="1"/>
</dbReference>
<dbReference type="GO" id="GO:0071555">
    <property type="term" value="P:cell wall organization"/>
    <property type="evidence" value="ECO:0007669"/>
    <property type="project" value="UniProtKB-UniRule"/>
</dbReference>
<evidence type="ECO:0000256" key="1">
    <source>
        <dbReference type="PROSITE-ProRule" id="PRU01373"/>
    </source>
</evidence>
<keyword evidence="5" id="KW-1185">Reference proteome</keyword>
<feature type="active site" description="Proton donor/acceptor" evidence="1">
    <location>
        <position position="234"/>
    </location>
</feature>
<dbReference type="GO" id="GO:0071972">
    <property type="term" value="F:peptidoglycan L,D-transpeptidase activity"/>
    <property type="evidence" value="ECO:0007669"/>
    <property type="project" value="TreeGrafter"/>
</dbReference>
<feature type="active site" description="Nucleophile" evidence="1">
    <location>
        <position position="247"/>
    </location>
</feature>
<feature type="region of interest" description="Disordered" evidence="2">
    <location>
        <begin position="1"/>
        <end position="28"/>
    </location>
</feature>
<dbReference type="GO" id="GO:0008360">
    <property type="term" value="P:regulation of cell shape"/>
    <property type="evidence" value="ECO:0007669"/>
    <property type="project" value="UniProtKB-UniRule"/>
</dbReference>
<feature type="domain" description="L,D-TPase catalytic" evidence="3">
    <location>
        <begin position="162"/>
        <end position="271"/>
    </location>
</feature>
<comment type="pathway">
    <text evidence="1">Cell wall biogenesis; peptidoglycan biosynthesis.</text>
</comment>
<proteinExistence type="predicted"/>
<dbReference type="InterPro" id="IPR005490">
    <property type="entry name" value="LD_TPept_cat_dom"/>
</dbReference>
<protein>
    <submittedName>
        <fullName evidence="4">L,D-transpeptidase family protein</fullName>
    </submittedName>
</protein>
<comment type="caution">
    <text evidence="4">The sequence shown here is derived from an EMBL/GenBank/DDBJ whole genome shotgun (WGS) entry which is preliminary data.</text>
</comment>
<evidence type="ECO:0000313" key="5">
    <source>
        <dbReference type="Proteomes" id="UP001138681"/>
    </source>
</evidence>
<dbReference type="PANTHER" id="PTHR30582">
    <property type="entry name" value="L,D-TRANSPEPTIDASE"/>
    <property type="match status" value="1"/>
</dbReference>
<evidence type="ECO:0000259" key="3">
    <source>
        <dbReference type="PROSITE" id="PS52029"/>
    </source>
</evidence>
<dbReference type="Proteomes" id="UP001138681">
    <property type="component" value="Unassembled WGS sequence"/>
</dbReference>
<dbReference type="RefSeq" id="WP_218404379.1">
    <property type="nucleotide sequence ID" value="NZ_JAGSPC010000001.1"/>
</dbReference>
<keyword evidence="1" id="KW-0573">Peptidoglycan synthesis</keyword>
<evidence type="ECO:0000313" key="4">
    <source>
        <dbReference type="EMBL" id="MBV7259144.1"/>
    </source>
</evidence>
<dbReference type="CDD" id="cd16913">
    <property type="entry name" value="YkuD_like"/>
    <property type="match status" value="1"/>
</dbReference>
<dbReference type="GO" id="GO:0016740">
    <property type="term" value="F:transferase activity"/>
    <property type="evidence" value="ECO:0007669"/>
    <property type="project" value="InterPro"/>
</dbReference>